<name>A0A931B676_9ACTN</name>
<dbReference type="AlphaFoldDB" id="A0A931B676"/>
<evidence type="ECO:0008006" key="4">
    <source>
        <dbReference type="Google" id="ProtNLM"/>
    </source>
</evidence>
<keyword evidence="3" id="KW-1185">Reference proteome</keyword>
<keyword evidence="1" id="KW-0812">Transmembrane</keyword>
<dbReference type="EMBL" id="JADPRT010000014">
    <property type="protein sequence ID" value="MBF9071965.1"/>
    <property type="molecule type" value="Genomic_DNA"/>
</dbReference>
<protein>
    <recommendedName>
        <fullName evidence="4">Small hydrophobic membrane protein</fullName>
    </recommendedName>
</protein>
<keyword evidence="1" id="KW-0472">Membrane</keyword>
<feature type="transmembrane region" description="Helical" evidence="1">
    <location>
        <begin position="26"/>
        <end position="45"/>
    </location>
</feature>
<dbReference type="Proteomes" id="UP000657385">
    <property type="component" value="Unassembled WGS sequence"/>
</dbReference>
<dbReference type="RefSeq" id="WP_196197142.1">
    <property type="nucleotide sequence ID" value="NZ_JADPRT010000014.1"/>
</dbReference>
<evidence type="ECO:0000313" key="2">
    <source>
        <dbReference type="EMBL" id="MBF9071965.1"/>
    </source>
</evidence>
<organism evidence="2 3">
    <name type="scientific">Streptacidiphilus fuscans</name>
    <dbReference type="NCBI Taxonomy" id="2789292"/>
    <lineage>
        <taxon>Bacteria</taxon>
        <taxon>Bacillati</taxon>
        <taxon>Actinomycetota</taxon>
        <taxon>Actinomycetes</taxon>
        <taxon>Kitasatosporales</taxon>
        <taxon>Streptomycetaceae</taxon>
        <taxon>Streptacidiphilus</taxon>
    </lineage>
</organism>
<keyword evidence="1" id="KW-1133">Transmembrane helix</keyword>
<accession>A0A931B676</accession>
<gene>
    <name evidence="2" type="ORF">I2501_28470</name>
</gene>
<sequence>MSLLIALVALSLLAGAAVHSSLSTFLIAAAAISAWLLAFGVREGLARRKHQQ</sequence>
<proteinExistence type="predicted"/>
<reference evidence="2" key="1">
    <citation type="submission" date="2020-11" db="EMBL/GenBank/DDBJ databases">
        <title>Isolation and identification of active actinomycetes.</title>
        <authorList>
            <person name="Yu B."/>
        </authorList>
    </citation>
    <scope>NUCLEOTIDE SEQUENCE</scope>
    <source>
        <strain evidence="2">NEAU-YB345</strain>
    </source>
</reference>
<evidence type="ECO:0000256" key="1">
    <source>
        <dbReference type="SAM" id="Phobius"/>
    </source>
</evidence>
<evidence type="ECO:0000313" key="3">
    <source>
        <dbReference type="Proteomes" id="UP000657385"/>
    </source>
</evidence>
<comment type="caution">
    <text evidence="2">The sequence shown here is derived from an EMBL/GenBank/DDBJ whole genome shotgun (WGS) entry which is preliminary data.</text>
</comment>